<sequence length="48" mass="5430">MSDKKTTQYRSAKSGEFVTKQYAETHKSTTVKERNNVPKPSPSKSRGK</sequence>
<comment type="caution">
    <text evidence="2">The sequence shown here is derived from an EMBL/GenBank/DDBJ whole genome shotgun (WGS) entry which is preliminary data.</text>
</comment>
<feature type="compositionally biased region" description="Basic and acidic residues" evidence="1">
    <location>
        <begin position="23"/>
        <end position="36"/>
    </location>
</feature>
<evidence type="ECO:0000313" key="2">
    <source>
        <dbReference type="EMBL" id="MCL1633840.1"/>
    </source>
</evidence>
<dbReference type="EMBL" id="JAMBEP010000001">
    <property type="protein sequence ID" value="MCL1633840.1"/>
    <property type="molecule type" value="Genomic_DNA"/>
</dbReference>
<dbReference type="RefSeq" id="WP_249471583.1">
    <property type="nucleotide sequence ID" value="NZ_JAMBEP010000001.1"/>
</dbReference>
<dbReference type="Proteomes" id="UP001431217">
    <property type="component" value="Unassembled WGS sequence"/>
</dbReference>
<feature type="region of interest" description="Disordered" evidence="1">
    <location>
        <begin position="1"/>
        <end position="48"/>
    </location>
</feature>
<evidence type="ECO:0008006" key="4">
    <source>
        <dbReference type="Google" id="ProtNLM"/>
    </source>
</evidence>
<keyword evidence="3" id="KW-1185">Reference proteome</keyword>
<evidence type="ECO:0000313" key="3">
    <source>
        <dbReference type="Proteomes" id="UP001431217"/>
    </source>
</evidence>
<reference evidence="2 3" key="1">
    <citation type="submission" date="2022-05" db="EMBL/GenBank/DDBJ databases">
        <title>Luteimonas sp. SX5, whole genome shotgun sequencing project.</title>
        <authorList>
            <person name="Zhao G."/>
            <person name="Shen L."/>
        </authorList>
    </citation>
    <scope>NUCLEOTIDE SEQUENCE [LARGE SCALE GENOMIC DNA]</scope>
    <source>
        <strain evidence="2 3">SX5</strain>
    </source>
</reference>
<protein>
    <recommendedName>
        <fullName evidence="4">Multidrug transporter</fullName>
    </recommendedName>
</protein>
<proteinExistence type="predicted"/>
<name>A0ABT0MG37_9GAMM</name>
<evidence type="ECO:0000256" key="1">
    <source>
        <dbReference type="SAM" id="MobiDB-lite"/>
    </source>
</evidence>
<gene>
    <name evidence="2" type="ORF">M2650_04175</name>
</gene>
<organism evidence="2 3">
    <name type="scientific">Luteimonas galliterrae</name>
    <dbReference type="NCBI Taxonomy" id="2940486"/>
    <lineage>
        <taxon>Bacteria</taxon>
        <taxon>Pseudomonadati</taxon>
        <taxon>Pseudomonadota</taxon>
        <taxon>Gammaproteobacteria</taxon>
        <taxon>Lysobacterales</taxon>
        <taxon>Lysobacteraceae</taxon>
        <taxon>Luteimonas</taxon>
    </lineage>
</organism>
<accession>A0ABT0MG37</accession>